<dbReference type="Pfam" id="PF12796">
    <property type="entry name" value="Ank_2"/>
    <property type="match status" value="1"/>
</dbReference>
<gene>
    <name evidence="5" type="ORF">QBC36DRAFT_341991</name>
</gene>
<dbReference type="PANTHER" id="PTHR24180:SF45">
    <property type="entry name" value="POLY [ADP-RIBOSE] POLYMERASE TANKYRASE"/>
    <property type="match status" value="1"/>
</dbReference>
<dbReference type="Pfam" id="PF00023">
    <property type="entry name" value="Ank"/>
    <property type="match status" value="1"/>
</dbReference>
<sequence length="886" mass="98754">MFLVRAGAALSKAEEQLRDAVAQFEKDLNLDQQKTLLAYRPQAHQSPPDFSDVMRTTAEIYREVSKTKCFRGRCLGSRFTNVLQSVQQFAALEDVIIGGSQNLIACGVWSLVRSSLLLMANFSACVEKLSKLLMDVGRAAPRYQEMSLLYPQSQSLRSNMCEYFTVVVRLCHQIVMFTKQSIFQQLRSFLSGQQMNSFRRELDHRSIDEHGSRLKVFIKSEKTRWREKVKLKILNYYSTYDYQSTWKELRKAGNTIRLQRSTEYHSWKTAQQSLTLICQGKLGSGKSVVLANMVANLGLYVRSAMCPVAYFFCRHNVHESLKFLTRVTDFTVIERLILEDYPPNPGLDFDMPFSKSRSIHTQFPNLHRLSTHDNTADIANFIDDELEKLIKAHKLRLTDPILVLEIADALLKDAQSIFLWAALQIAALILDRATGKVEGYQTCVLKVLTATYRPLTTEELREALNVTPGNSVWNSEQLITSFMVDEESLTARSMVEILSTKVAPQLLTAAFPSKVIYSMNLPQAVGDLAVRLLRSRKQPNFDMGKLLNWIEHTKNDSTDDSNIIQLLVLVAEWEAILDKNMNLLDWALMHNHGLILRASIGEKDRNNLLEAIKKESTDKLAELLPKSMLFDACSYGKVNIARLLVKARADIHLTETESGETPLPGVAKGCFFNGANIEAKNHDGSTPLMNAVKSGRFEMISFLVKKRAEVRVGLDNQDITGRTPLSYAASDGGVDIVKLLLEAEASPNIKDHENRTPLVYAAVNKGMAVIELLLHTGNDPEVAEDNGSTALSYACSAGEVGIVKLLLAAGANPNSKTILHRRDSHGRIAIWYAAGEGTLSIVKLLHDAGSDLISVDNAINMGCSHEAAARLLLSTGALVLSKDNFG</sequence>
<reference evidence="5" key="2">
    <citation type="submission" date="2023-05" db="EMBL/GenBank/DDBJ databases">
        <authorList>
            <consortium name="Lawrence Berkeley National Laboratory"/>
            <person name="Steindorff A."/>
            <person name="Hensen N."/>
            <person name="Bonometti L."/>
            <person name="Westerberg I."/>
            <person name="Brannstrom I.O."/>
            <person name="Guillou S."/>
            <person name="Cros-Aarteil S."/>
            <person name="Calhoun S."/>
            <person name="Haridas S."/>
            <person name="Kuo A."/>
            <person name="Mondo S."/>
            <person name="Pangilinan J."/>
            <person name="Riley R."/>
            <person name="Labutti K."/>
            <person name="Andreopoulos B."/>
            <person name="Lipzen A."/>
            <person name="Chen C."/>
            <person name="Yanf M."/>
            <person name="Daum C."/>
            <person name="Ng V."/>
            <person name="Clum A."/>
            <person name="Ohm R."/>
            <person name="Martin F."/>
            <person name="Silar P."/>
            <person name="Natvig D."/>
            <person name="Lalanne C."/>
            <person name="Gautier V."/>
            <person name="Ament-Velasquez S.L."/>
            <person name="Kruys A."/>
            <person name="Hutchinson M.I."/>
            <person name="Powell A.J."/>
            <person name="Barry K."/>
            <person name="Miller A.N."/>
            <person name="Grigoriev I.V."/>
            <person name="Debuchy R."/>
            <person name="Gladieux P."/>
            <person name="Thoren M.H."/>
            <person name="Johannesson H."/>
        </authorList>
    </citation>
    <scope>NUCLEOTIDE SEQUENCE</scope>
    <source>
        <strain evidence="5">CBS 892.96</strain>
    </source>
</reference>
<evidence type="ECO:0000313" key="6">
    <source>
        <dbReference type="Proteomes" id="UP001302321"/>
    </source>
</evidence>
<keyword evidence="6" id="KW-1185">Reference proteome</keyword>
<feature type="repeat" description="ANK" evidence="3">
    <location>
        <begin position="753"/>
        <end position="785"/>
    </location>
</feature>
<feature type="domain" description="Nephrocystin 3-like N-terminal" evidence="4">
    <location>
        <begin position="260"/>
        <end position="320"/>
    </location>
</feature>
<proteinExistence type="predicted"/>
<evidence type="ECO:0000313" key="5">
    <source>
        <dbReference type="EMBL" id="KAK4181652.1"/>
    </source>
</evidence>
<reference evidence="5" key="1">
    <citation type="journal article" date="2023" name="Mol. Phylogenet. Evol.">
        <title>Genome-scale phylogeny and comparative genomics of the fungal order Sordariales.</title>
        <authorList>
            <person name="Hensen N."/>
            <person name="Bonometti L."/>
            <person name="Westerberg I."/>
            <person name="Brannstrom I.O."/>
            <person name="Guillou S."/>
            <person name="Cros-Aarteil S."/>
            <person name="Calhoun S."/>
            <person name="Haridas S."/>
            <person name="Kuo A."/>
            <person name="Mondo S."/>
            <person name="Pangilinan J."/>
            <person name="Riley R."/>
            <person name="LaButti K."/>
            <person name="Andreopoulos B."/>
            <person name="Lipzen A."/>
            <person name="Chen C."/>
            <person name="Yan M."/>
            <person name="Daum C."/>
            <person name="Ng V."/>
            <person name="Clum A."/>
            <person name="Steindorff A."/>
            <person name="Ohm R.A."/>
            <person name="Martin F."/>
            <person name="Silar P."/>
            <person name="Natvig D.O."/>
            <person name="Lalanne C."/>
            <person name="Gautier V."/>
            <person name="Ament-Velasquez S.L."/>
            <person name="Kruys A."/>
            <person name="Hutchinson M.I."/>
            <person name="Powell A.J."/>
            <person name="Barry K."/>
            <person name="Miller A.N."/>
            <person name="Grigoriev I.V."/>
            <person name="Debuchy R."/>
            <person name="Gladieux P."/>
            <person name="Hiltunen Thoren M."/>
            <person name="Johannesson H."/>
        </authorList>
    </citation>
    <scope>NUCLEOTIDE SEQUENCE</scope>
    <source>
        <strain evidence="5">CBS 892.96</strain>
    </source>
</reference>
<dbReference type="InterPro" id="IPR051637">
    <property type="entry name" value="Ank_repeat_dom-contain_49"/>
</dbReference>
<dbReference type="Pfam" id="PF24883">
    <property type="entry name" value="NPHP3_N"/>
    <property type="match status" value="1"/>
</dbReference>
<evidence type="ECO:0000256" key="3">
    <source>
        <dbReference type="PROSITE-ProRule" id="PRU00023"/>
    </source>
</evidence>
<dbReference type="SUPFAM" id="SSF48403">
    <property type="entry name" value="Ankyrin repeat"/>
    <property type="match status" value="1"/>
</dbReference>
<dbReference type="Proteomes" id="UP001302321">
    <property type="component" value="Unassembled WGS sequence"/>
</dbReference>
<name>A0AAN6WK87_9PEZI</name>
<comment type="caution">
    <text evidence="5">The sequence shown here is derived from an EMBL/GenBank/DDBJ whole genome shotgun (WGS) entry which is preliminary data.</text>
</comment>
<evidence type="ECO:0000259" key="4">
    <source>
        <dbReference type="Pfam" id="PF24883"/>
    </source>
</evidence>
<keyword evidence="2 3" id="KW-0040">ANK repeat</keyword>
<accession>A0AAN6WK87</accession>
<dbReference type="PRINTS" id="PR01415">
    <property type="entry name" value="ANKYRIN"/>
</dbReference>
<evidence type="ECO:0000256" key="2">
    <source>
        <dbReference type="ARBA" id="ARBA00023043"/>
    </source>
</evidence>
<dbReference type="SMART" id="SM00248">
    <property type="entry name" value="ANK"/>
    <property type="match status" value="6"/>
</dbReference>
<keyword evidence="1" id="KW-0677">Repeat</keyword>
<dbReference type="PROSITE" id="PS50297">
    <property type="entry name" value="ANK_REP_REGION"/>
    <property type="match status" value="3"/>
</dbReference>
<evidence type="ECO:0000256" key="1">
    <source>
        <dbReference type="ARBA" id="ARBA00022737"/>
    </source>
</evidence>
<dbReference type="InterPro" id="IPR036770">
    <property type="entry name" value="Ankyrin_rpt-contain_sf"/>
</dbReference>
<dbReference type="InterPro" id="IPR056884">
    <property type="entry name" value="NPHP3-like_N"/>
</dbReference>
<feature type="repeat" description="ANK" evidence="3">
    <location>
        <begin position="825"/>
        <end position="857"/>
    </location>
</feature>
<organism evidence="5 6">
    <name type="scientific">Triangularia setosa</name>
    <dbReference type="NCBI Taxonomy" id="2587417"/>
    <lineage>
        <taxon>Eukaryota</taxon>
        <taxon>Fungi</taxon>
        <taxon>Dikarya</taxon>
        <taxon>Ascomycota</taxon>
        <taxon>Pezizomycotina</taxon>
        <taxon>Sordariomycetes</taxon>
        <taxon>Sordariomycetidae</taxon>
        <taxon>Sordariales</taxon>
        <taxon>Podosporaceae</taxon>
        <taxon>Triangularia</taxon>
    </lineage>
</organism>
<feature type="repeat" description="ANK" evidence="3">
    <location>
        <begin position="786"/>
        <end position="818"/>
    </location>
</feature>
<dbReference type="InterPro" id="IPR002110">
    <property type="entry name" value="Ankyrin_rpt"/>
</dbReference>
<dbReference type="PANTHER" id="PTHR24180">
    <property type="entry name" value="CYCLIN-DEPENDENT KINASE INHIBITOR 2C-RELATED"/>
    <property type="match status" value="1"/>
</dbReference>
<dbReference type="Gene3D" id="1.25.40.20">
    <property type="entry name" value="Ankyrin repeat-containing domain"/>
    <property type="match status" value="3"/>
</dbReference>
<protein>
    <recommendedName>
        <fullName evidence="4">Nephrocystin 3-like N-terminal domain-containing protein</fullName>
    </recommendedName>
</protein>
<dbReference type="EMBL" id="MU866085">
    <property type="protein sequence ID" value="KAK4181652.1"/>
    <property type="molecule type" value="Genomic_DNA"/>
</dbReference>
<feature type="repeat" description="ANK" evidence="3">
    <location>
        <begin position="683"/>
        <end position="715"/>
    </location>
</feature>
<dbReference type="AlphaFoldDB" id="A0AAN6WK87"/>
<dbReference type="PROSITE" id="PS50088">
    <property type="entry name" value="ANK_REPEAT"/>
    <property type="match status" value="5"/>
</dbReference>
<feature type="repeat" description="ANK" evidence="3">
    <location>
        <begin position="720"/>
        <end position="752"/>
    </location>
</feature>